<feature type="domain" description="Globin-sensor" evidence="1">
    <location>
        <begin position="14"/>
        <end position="203"/>
    </location>
</feature>
<keyword evidence="3" id="KW-1185">Reference proteome</keyword>
<evidence type="ECO:0000259" key="1">
    <source>
        <dbReference type="Pfam" id="PF11563"/>
    </source>
</evidence>
<name>A0A3N4LGM6_9PEZI</name>
<proteinExistence type="predicted"/>
<gene>
    <name evidence="2" type="ORF">L211DRAFT_811313</name>
</gene>
<evidence type="ECO:0000313" key="3">
    <source>
        <dbReference type="Proteomes" id="UP000267821"/>
    </source>
</evidence>
<dbReference type="OrthoDB" id="10027058at2759"/>
<reference evidence="2 3" key="1">
    <citation type="journal article" date="2018" name="Nat. Ecol. Evol.">
        <title>Pezizomycetes genomes reveal the molecular basis of ectomycorrhizal truffle lifestyle.</title>
        <authorList>
            <person name="Murat C."/>
            <person name="Payen T."/>
            <person name="Noel B."/>
            <person name="Kuo A."/>
            <person name="Morin E."/>
            <person name="Chen J."/>
            <person name="Kohler A."/>
            <person name="Krizsan K."/>
            <person name="Balestrini R."/>
            <person name="Da Silva C."/>
            <person name="Montanini B."/>
            <person name="Hainaut M."/>
            <person name="Levati E."/>
            <person name="Barry K.W."/>
            <person name="Belfiori B."/>
            <person name="Cichocki N."/>
            <person name="Clum A."/>
            <person name="Dockter R.B."/>
            <person name="Fauchery L."/>
            <person name="Guy J."/>
            <person name="Iotti M."/>
            <person name="Le Tacon F."/>
            <person name="Lindquist E.A."/>
            <person name="Lipzen A."/>
            <person name="Malagnac F."/>
            <person name="Mello A."/>
            <person name="Molinier V."/>
            <person name="Miyauchi S."/>
            <person name="Poulain J."/>
            <person name="Riccioni C."/>
            <person name="Rubini A."/>
            <person name="Sitrit Y."/>
            <person name="Splivallo R."/>
            <person name="Traeger S."/>
            <person name="Wang M."/>
            <person name="Zifcakova L."/>
            <person name="Wipf D."/>
            <person name="Zambonelli A."/>
            <person name="Paolocci F."/>
            <person name="Nowrousian M."/>
            <person name="Ottonello S."/>
            <person name="Baldrian P."/>
            <person name="Spatafora J.W."/>
            <person name="Henrissat B."/>
            <person name="Nagy L.G."/>
            <person name="Aury J.M."/>
            <person name="Wincker P."/>
            <person name="Grigoriev I.V."/>
            <person name="Bonfante P."/>
            <person name="Martin F.M."/>
        </authorList>
    </citation>
    <scope>NUCLEOTIDE SEQUENCE [LARGE SCALE GENOMIC DNA]</scope>
    <source>
        <strain evidence="2 3">ATCC MYA-4762</strain>
    </source>
</reference>
<dbReference type="PANTHER" id="PTHR42071:SF1">
    <property type="entry name" value="GLOBIN-SENSOR DOMAIN-CONTAINING PROTEIN"/>
    <property type="match status" value="1"/>
</dbReference>
<dbReference type="InterPro" id="IPR012292">
    <property type="entry name" value="Globin/Proto"/>
</dbReference>
<dbReference type="Pfam" id="PF11563">
    <property type="entry name" value="Protoglobin"/>
    <property type="match status" value="1"/>
</dbReference>
<dbReference type="Proteomes" id="UP000267821">
    <property type="component" value="Unassembled WGS sequence"/>
</dbReference>
<dbReference type="PANTHER" id="PTHR42071">
    <property type="entry name" value="PROTOGLOBIN DOMAIN-CONTAINING PROTEIN"/>
    <property type="match status" value="1"/>
</dbReference>
<accession>A0A3N4LGM6</accession>
<organism evidence="2 3">
    <name type="scientific">Terfezia boudieri ATCC MYA-4762</name>
    <dbReference type="NCBI Taxonomy" id="1051890"/>
    <lineage>
        <taxon>Eukaryota</taxon>
        <taxon>Fungi</taxon>
        <taxon>Dikarya</taxon>
        <taxon>Ascomycota</taxon>
        <taxon>Pezizomycotina</taxon>
        <taxon>Pezizomycetes</taxon>
        <taxon>Pezizales</taxon>
        <taxon>Pezizaceae</taxon>
        <taxon>Terfezia</taxon>
    </lineage>
</organism>
<dbReference type="Gene3D" id="1.10.490.10">
    <property type="entry name" value="Globins"/>
    <property type="match status" value="1"/>
</dbReference>
<dbReference type="InParanoid" id="A0A3N4LGM6"/>
<evidence type="ECO:0000313" key="2">
    <source>
        <dbReference type="EMBL" id="RPB22033.1"/>
    </source>
</evidence>
<dbReference type="GO" id="GO:0019825">
    <property type="term" value="F:oxygen binding"/>
    <property type="evidence" value="ECO:0007669"/>
    <property type="project" value="InterPro"/>
</dbReference>
<protein>
    <recommendedName>
        <fullName evidence="1">Globin-sensor domain-containing protein</fullName>
    </recommendedName>
</protein>
<dbReference type="AlphaFoldDB" id="A0A3N4LGM6"/>
<dbReference type="GO" id="GO:0020037">
    <property type="term" value="F:heme binding"/>
    <property type="evidence" value="ECO:0007669"/>
    <property type="project" value="InterPro"/>
</dbReference>
<sequence>MKTISPSTLSNLPDRIAYLTSFLDFTPSDVEYLHLAAPVVGPLVPAVVDAVYVKLLSFDITSKAFVQKQTGFSGKSLEERGGDVQSLTAEDEQIKFRKGFLTRYLAKLVEMNYDNEKDWEYLDKVAVMHTGQVGFQHRAKKPALRVELIHISLLLGFVVDILLDAVVNHPDLDNGTKAGVLRAFNKVIWIQNDLFARHYVVDEDTKTAPLGYSAMQVKRVGGCCTGTVQKKALVLGTVAVVLYMGMELVQRWLYI</sequence>
<dbReference type="InterPro" id="IPR044398">
    <property type="entry name" value="Globin-sensor_dom"/>
</dbReference>
<dbReference type="EMBL" id="ML121555">
    <property type="protein sequence ID" value="RPB22033.1"/>
    <property type="molecule type" value="Genomic_DNA"/>
</dbReference>